<keyword evidence="1 2" id="KW-0238">DNA-binding</keyword>
<dbReference type="InterPro" id="IPR023772">
    <property type="entry name" value="DNA-bd_HTH_TetR-type_CS"/>
</dbReference>
<evidence type="ECO:0000256" key="3">
    <source>
        <dbReference type="SAM" id="MobiDB-lite"/>
    </source>
</evidence>
<dbReference type="InterPro" id="IPR001647">
    <property type="entry name" value="HTH_TetR"/>
</dbReference>
<feature type="region of interest" description="Disordered" evidence="3">
    <location>
        <begin position="1"/>
        <end position="31"/>
    </location>
</feature>
<proteinExistence type="predicted"/>
<dbReference type="PROSITE" id="PS50977">
    <property type="entry name" value="HTH_TETR_2"/>
    <property type="match status" value="1"/>
</dbReference>
<feature type="DNA-binding region" description="H-T-H motif" evidence="2">
    <location>
        <begin position="58"/>
        <end position="77"/>
    </location>
</feature>
<dbReference type="PROSITE" id="PS01081">
    <property type="entry name" value="HTH_TETR_1"/>
    <property type="match status" value="1"/>
</dbReference>
<name>A0A4Y9NZA0_9BRAD</name>
<dbReference type="InterPro" id="IPR009057">
    <property type="entry name" value="Homeodomain-like_sf"/>
</dbReference>
<evidence type="ECO:0000313" key="6">
    <source>
        <dbReference type="Proteomes" id="UP000297700"/>
    </source>
</evidence>
<gene>
    <name evidence="5" type="ORF">E4K64_22125</name>
</gene>
<dbReference type="InterPro" id="IPR050109">
    <property type="entry name" value="HTH-type_TetR-like_transc_reg"/>
</dbReference>
<evidence type="ECO:0000313" key="5">
    <source>
        <dbReference type="EMBL" id="TFV73234.1"/>
    </source>
</evidence>
<dbReference type="PANTHER" id="PTHR30055:SF223">
    <property type="entry name" value="HTH-TYPE TRANSCRIPTIONAL REGULATOR UIDR"/>
    <property type="match status" value="1"/>
</dbReference>
<evidence type="ECO:0000256" key="1">
    <source>
        <dbReference type="ARBA" id="ARBA00023125"/>
    </source>
</evidence>
<dbReference type="Pfam" id="PF00440">
    <property type="entry name" value="TetR_N"/>
    <property type="match status" value="1"/>
</dbReference>
<evidence type="ECO:0000259" key="4">
    <source>
        <dbReference type="PROSITE" id="PS50977"/>
    </source>
</evidence>
<evidence type="ECO:0000256" key="2">
    <source>
        <dbReference type="PROSITE-ProRule" id="PRU00335"/>
    </source>
</evidence>
<dbReference type="GO" id="GO:0000976">
    <property type="term" value="F:transcription cis-regulatory region binding"/>
    <property type="evidence" value="ECO:0007669"/>
    <property type="project" value="TreeGrafter"/>
</dbReference>
<dbReference type="SUPFAM" id="SSF46689">
    <property type="entry name" value="Homeodomain-like"/>
    <property type="match status" value="1"/>
</dbReference>
<dbReference type="Pfam" id="PF17918">
    <property type="entry name" value="TetR_C_15"/>
    <property type="match status" value="1"/>
</dbReference>
<dbReference type="Gene3D" id="1.10.357.10">
    <property type="entry name" value="Tetracycline Repressor, domain 2"/>
    <property type="match status" value="1"/>
</dbReference>
<dbReference type="GO" id="GO:0003700">
    <property type="term" value="F:DNA-binding transcription factor activity"/>
    <property type="evidence" value="ECO:0007669"/>
    <property type="project" value="TreeGrafter"/>
</dbReference>
<sequence>MRAYARFSNSHSDRTAMARTPPTKPRKNALQARSRATVDALVEATARILTRDGFEKASTNRIAEVAGVSVGSLYQYFPSKEALVAAVIERHNEEIMGIVRTALAEVADLPIDKAVRKLVTVAIEAHRINPKLHRVLAEQIPRTGQLKDVEAFNREIHTLVHTYLESRRKEMRKIDLDVATFICVSAIEAVTHNTVLHGAEMLSEKMVRTLVEETTRLVVGYLR</sequence>
<organism evidence="5 6">
    <name type="scientific">Bradyrhizobium frederickii</name>
    <dbReference type="NCBI Taxonomy" id="2560054"/>
    <lineage>
        <taxon>Bacteria</taxon>
        <taxon>Pseudomonadati</taxon>
        <taxon>Pseudomonadota</taxon>
        <taxon>Alphaproteobacteria</taxon>
        <taxon>Hyphomicrobiales</taxon>
        <taxon>Nitrobacteraceae</taxon>
        <taxon>Bradyrhizobium</taxon>
    </lineage>
</organism>
<comment type="caution">
    <text evidence="5">The sequence shown here is derived from an EMBL/GenBank/DDBJ whole genome shotgun (WGS) entry which is preliminary data.</text>
</comment>
<dbReference type="EMBL" id="SPQS01000012">
    <property type="protein sequence ID" value="TFV73234.1"/>
    <property type="molecule type" value="Genomic_DNA"/>
</dbReference>
<dbReference type="PANTHER" id="PTHR30055">
    <property type="entry name" value="HTH-TYPE TRANSCRIPTIONAL REGULATOR RUTR"/>
    <property type="match status" value="1"/>
</dbReference>
<reference evidence="5 6" key="1">
    <citation type="submission" date="2019-03" db="EMBL/GenBank/DDBJ databases">
        <title>Bradyrhizobium strains diversity.</title>
        <authorList>
            <person name="Urquiaga M.C.O."/>
            <person name="Hungria M."/>
            <person name="Delamuta J.R.M."/>
            <person name="Klepa M.S."/>
        </authorList>
    </citation>
    <scope>NUCLEOTIDE SEQUENCE [LARGE SCALE GENOMIC DNA]</scope>
    <source>
        <strain evidence="5 6">CNPSo 3426</strain>
    </source>
</reference>
<dbReference type="AlphaFoldDB" id="A0A4Y9NZA0"/>
<dbReference type="PRINTS" id="PR00455">
    <property type="entry name" value="HTHTETR"/>
</dbReference>
<protein>
    <submittedName>
        <fullName evidence="5">TetR/AcrR family transcriptional regulator</fullName>
    </submittedName>
</protein>
<accession>A0A4Y9NZA0</accession>
<dbReference type="Proteomes" id="UP000297700">
    <property type="component" value="Unassembled WGS sequence"/>
</dbReference>
<dbReference type="InterPro" id="IPR041669">
    <property type="entry name" value="TetR_C_15"/>
</dbReference>
<feature type="domain" description="HTH tetR-type" evidence="4">
    <location>
        <begin position="35"/>
        <end position="95"/>
    </location>
</feature>